<protein>
    <recommendedName>
        <fullName evidence="5">5'-Nucleotidase C-terminal domain-containing protein</fullName>
    </recommendedName>
</protein>
<dbReference type="Gene3D" id="3.60.21.10">
    <property type="match status" value="1"/>
</dbReference>
<keyword evidence="1" id="KW-0732">Signal</keyword>
<dbReference type="PANTHER" id="PTHR11575">
    <property type="entry name" value="5'-NUCLEOTIDASE-RELATED"/>
    <property type="match status" value="1"/>
</dbReference>
<evidence type="ECO:0000259" key="3">
    <source>
        <dbReference type="Pfam" id="PF02872"/>
    </source>
</evidence>
<sequence length="511" mass="57371">MKRVFFLALVSSLILAVVCPLFPEKITFIHSNDTHGNFKSYKIKVENGERLIGGMEAASHYINKIRAGEKNVFLIDKGDILTGTLAAEIEYEGVAGGAIMEFLNRLDYDVWSYGNHDFDRGQRNALELAKLAKFPTVMANIIYRKSGKLFSAEPYHIFEVGGIKVGVIAVMEKNFLTEVQKERVEGLDVLPIVPTINSYVPVLDKKTDLIVVIVHGWFDEGVNIAKKVAGIDIVLVAAEDGKFKDVDGVLVKSTKGHQETLGYLRVEVDNDKVVGYEEKLIWLWADIDLTPSPQVAALVREVDDLVGEEYAKVIGEAKIDQNVNFYPGENIFVESTLGNWITDVMRWKTGAQIGFHNTGAIRADIKAGPVTKSNIFDVAPFHNTLVVFKLTGQQIKDALEADVERGWDRIQVSGIKYKYHPKKVRPYGERVDYIEIKGEVLVKKGKVLWPGKVYTIVSNNYFVGQAKEKYLGFPVTAPKDTGIPLDSILMEWLNKYKVLNYKIEERIVEIK</sequence>
<proteinExistence type="predicted"/>
<dbReference type="InterPro" id="IPR004843">
    <property type="entry name" value="Calcineurin-like_PHP"/>
</dbReference>
<dbReference type="GO" id="GO:0009166">
    <property type="term" value="P:nucleotide catabolic process"/>
    <property type="evidence" value="ECO:0007669"/>
    <property type="project" value="InterPro"/>
</dbReference>
<feature type="domain" description="Calcineurin-like phosphoesterase" evidence="2">
    <location>
        <begin position="27"/>
        <end position="157"/>
    </location>
</feature>
<dbReference type="InterPro" id="IPR029052">
    <property type="entry name" value="Metallo-depent_PP-like"/>
</dbReference>
<feature type="domain" description="5'-Nucleotidase C-terminal" evidence="3">
    <location>
        <begin position="324"/>
        <end position="463"/>
    </location>
</feature>
<dbReference type="PRINTS" id="PR01607">
    <property type="entry name" value="APYRASEFAMLY"/>
</dbReference>
<accession>A0A0F9UHA7</accession>
<evidence type="ECO:0008006" key="5">
    <source>
        <dbReference type="Google" id="ProtNLM"/>
    </source>
</evidence>
<dbReference type="InterPro" id="IPR008334">
    <property type="entry name" value="5'-Nucleotdase_C"/>
</dbReference>
<evidence type="ECO:0000313" key="4">
    <source>
        <dbReference type="EMBL" id="KKN60621.1"/>
    </source>
</evidence>
<organism evidence="4">
    <name type="scientific">marine sediment metagenome</name>
    <dbReference type="NCBI Taxonomy" id="412755"/>
    <lineage>
        <taxon>unclassified sequences</taxon>
        <taxon>metagenomes</taxon>
        <taxon>ecological metagenomes</taxon>
    </lineage>
</organism>
<dbReference type="Pfam" id="PF00149">
    <property type="entry name" value="Metallophos"/>
    <property type="match status" value="1"/>
</dbReference>
<dbReference type="PANTHER" id="PTHR11575:SF24">
    <property type="entry name" value="5'-NUCLEOTIDASE"/>
    <property type="match status" value="1"/>
</dbReference>
<dbReference type="GO" id="GO:0016787">
    <property type="term" value="F:hydrolase activity"/>
    <property type="evidence" value="ECO:0007669"/>
    <property type="project" value="InterPro"/>
</dbReference>
<dbReference type="AlphaFoldDB" id="A0A0F9UHA7"/>
<dbReference type="Pfam" id="PF02872">
    <property type="entry name" value="5_nucleotid_C"/>
    <property type="match status" value="1"/>
</dbReference>
<reference evidence="4" key="1">
    <citation type="journal article" date="2015" name="Nature">
        <title>Complex archaea that bridge the gap between prokaryotes and eukaryotes.</title>
        <authorList>
            <person name="Spang A."/>
            <person name="Saw J.H."/>
            <person name="Jorgensen S.L."/>
            <person name="Zaremba-Niedzwiedzka K."/>
            <person name="Martijn J."/>
            <person name="Lind A.E."/>
            <person name="van Eijk R."/>
            <person name="Schleper C."/>
            <person name="Guy L."/>
            <person name="Ettema T.J."/>
        </authorList>
    </citation>
    <scope>NUCLEOTIDE SEQUENCE</scope>
</reference>
<evidence type="ECO:0000259" key="2">
    <source>
        <dbReference type="Pfam" id="PF00149"/>
    </source>
</evidence>
<gene>
    <name evidence="4" type="ORF">LCGC14_0530080</name>
</gene>
<name>A0A0F9UHA7_9ZZZZ</name>
<dbReference type="Gene3D" id="3.90.780.10">
    <property type="entry name" value="5'-Nucleotidase, C-terminal domain"/>
    <property type="match status" value="1"/>
</dbReference>
<dbReference type="InterPro" id="IPR036907">
    <property type="entry name" value="5'-Nucleotdase_C_sf"/>
</dbReference>
<dbReference type="SUPFAM" id="SSF56300">
    <property type="entry name" value="Metallo-dependent phosphatases"/>
    <property type="match status" value="1"/>
</dbReference>
<dbReference type="EMBL" id="LAZR01000689">
    <property type="protein sequence ID" value="KKN60621.1"/>
    <property type="molecule type" value="Genomic_DNA"/>
</dbReference>
<comment type="caution">
    <text evidence="4">The sequence shown here is derived from an EMBL/GenBank/DDBJ whole genome shotgun (WGS) entry which is preliminary data.</text>
</comment>
<evidence type="ECO:0000256" key="1">
    <source>
        <dbReference type="ARBA" id="ARBA00022729"/>
    </source>
</evidence>
<dbReference type="SUPFAM" id="SSF55816">
    <property type="entry name" value="5'-nucleotidase (syn. UDP-sugar hydrolase), C-terminal domain"/>
    <property type="match status" value="1"/>
</dbReference>
<dbReference type="InterPro" id="IPR006179">
    <property type="entry name" value="5_nucleotidase/apyrase"/>
</dbReference>